<accession>A0ABW3UBE9</accession>
<reference evidence="2" key="1">
    <citation type="journal article" date="2019" name="Int. J. Syst. Evol. Microbiol.">
        <title>The Global Catalogue of Microorganisms (GCM) 10K type strain sequencing project: providing services to taxonomists for standard genome sequencing and annotation.</title>
        <authorList>
            <consortium name="The Broad Institute Genomics Platform"/>
            <consortium name="The Broad Institute Genome Sequencing Center for Infectious Disease"/>
            <person name="Wu L."/>
            <person name="Ma J."/>
        </authorList>
    </citation>
    <scope>NUCLEOTIDE SEQUENCE [LARGE SCALE GENOMIC DNA]</scope>
    <source>
        <strain evidence="2">CCUG 54356</strain>
    </source>
</reference>
<dbReference type="EMBL" id="JBHTLR010000033">
    <property type="protein sequence ID" value="MFD1218253.1"/>
    <property type="molecule type" value="Genomic_DNA"/>
</dbReference>
<dbReference type="RefSeq" id="WP_230435821.1">
    <property type="nucleotide sequence ID" value="NZ_CP087715.1"/>
</dbReference>
<evidence type="ECO:0000313" key="2">
    <source>
        <dbReference type="Proteomes" id="UP001597264"/>
    </source>
</evidence>
<protein>
    <submittedName>
        <fullName evidence="1">Uncharacterized protein</fullName>
    </submittedName>
</protein>
<sequence>MGALTTTLQNAPSSPVNGRDGLFLVGLIANLNLSIEELNAITGTFGSPCRDQGLEDIWGLGIPARHQTSSQNIVVVFTRNHGVMNVYGIGRHVSKGNSH</sequence>
<comment type="caution">
    <text evidence="1">The sequence shown here is derived from an EMBL/GenBank/DDBJ whole genome shotgun (WGS) entry which is preliminary data.</text>
</comment>
<proteinExistence type="predicted"/>
<organism evidence="1 2">
    <name type="scientific">Microbulbifer celer</name>
    <dbReference type="NCBI Taxonomy" id="435905"/>
    <lineage>
        <taxon>Bacteria</taxon>
        <taxon>Pseudomonadati</taxon>
        <taxon>Pseudomonadota</taxon>
        <taxon>Gammaproteobacteria</taxon>
        <taxon>Cellvibrionales</taxon>
        <taxon>Microbulbiferaceae</taxon>
        <taxon>Microbulbifer</taxon>
    </lineage>
</organism>
<gene>
    <name evidence="1" type="ORF">ACFQ2X_16750</name>
</gene>
<name>A0ABW3UBE9_9GAMM</name>
<evidence type="ECO:0000313" key="1">
    <source>
        <dbReference type="EMBL" id="MFD1218253.1"/>
    </source>
</evidence>
<keyword evidence="2" id="KW-1185">Reference proteome</keyword>
<dbReference type="Proteomes" id="UP001597264">
    <property type="component" value="Unassembled WGS sequence"/>
</dbReference>